<gene>
    <name evidence="2" type="ORF">S06H3_09628</name>
</gene>
<dbReference type="EMBL" id="BARV01004286">
    <property type="protein sequence ID" value="GAI17039.1"/>
    <property type="molecule type" value="Genomic_DNA"/>
</dbReference>
<evidence type="ECO:0000313" key="2">
    <source>
        <dbReference type="EMBL" id="GAI17039.1"/>
    </source>
</evidence>
<protein>
    <recommendedName>
        <fullName evidence="1">PurM-like C-terminal domain-containing protein</fullName>
    </recommendedName>
</protein>
<accession>X1NEF2</accession>
<evidence type="ECO:0000259" key="1">
    <source>
        <dbReference type="Pfam" id="PF02769"/>
    </source>
</evidence>
<dbReference type="Gene3D" id="3.30.1330.10">
    <property type="entry name" value="PurM-like, N-terminal domain"/>
    <property type="match status" value="1"/>
</dbReference>
<organism evidence="2">
    <name type="scientific">marine sediment metagenome</name>
    <dbReference type="NCBI Taxonomy" id="412755"/>
    <lineage>
        <taxon>unclassified sequences</taxon>
        <taxon>metagenomes</taxon>
        <taxon>ecological metagenomes</taxon>
    </lineage>
</organism>
<comment type="caution">
    <text evidence="2">The sequence shown here is derived from an EMBL/GenBank/DDBJ whole genome shotgun (WGS) entry which is preliminary data.</text>
</comment>
<dbReference type="PANTHER" id="PTHR43555">
    <property type="entry name" value="PHOSPHORIBOSYLFORMYLGLYCINAMIDINE SYNTHASE SUBUNIT PURL"/>
    <property type="match status" value="1"/>
</dbReference>
<dbReference type="InterPro" id="IPR010918">
    <property type="entry name" value="PurM-like_C_dom"/>
</dbReference>
<dbReference type="CDD" id="cd02204">
    <property type="entry name" value="PurL_repeat2"/>
    <property type="match status" value="1"/>
</dbReference>
<reference evidence="2" key="1">
    <citation type="journal article" date="2014" name="Front. Microbiol.">
        <title>High frequency of phylogenetically diverse reductive dehalogenase-homologous genes in deep subseafloor sedimentary metagenomes.</title>
        <authorList>
            <person name="Kawai M."/>
            <person name="Futagami T."/>
            <person name="Toyoda A."/>
            <person name="Takaki Y."/>
            <person name="Nishi S."/>
            <person name="Hori S."/>
            <person name="Arai W."/>
            <person name="Tsubouchi T."/>
            <person name="Morono Y."/>
            <person name="Uchiyama I."/>
            <person name="Ito T."/>
            <person name="Fujiyama A."/>
            <person name="Inagaki F."/>
            <person name="Takami H."/>
        </authorList>
    </citation>
    <scope>NUCLEOTIDE SEQUENCE</scope>
    <source>
        <strain evidence="2">Expedition CK06-06</strain>
    </source>
</reference>
<dbReference type="Pfam" id="PF02769">
    <property type="entry name" value="AIRS_C"/>
    <property type="match status" value="1"/>
</dbReference>
<dbReference type="Gene3D" id="3.90.650.10">
    <property type="entry name" value="PurM-like C-terminal domain"/>
    <property type="match status" value="1"/>
</dbReference>
<dbReference type="SUPFAM" id="SSF55326">
    <property type="entry name" value="PurM N-terminal domain-like"/>
    <property type="match status" value="1"/>
</dbReference>
<feature type="non-terminal residue" evidence="2">
    <location>
        <position position="1"/>
    </location>
</feature>
<dbReference type="InterPro" id="IPR010074">
    <property type="entry name" value="PRibForGlyAmidine_synth_PurL"/>
</dbReference>
<name>X1NEF2_9ZZZZ</name>
<dbReference type="SUPFAM" id="SSF56042">
    <property type="entry name" value="PurM C-terminal domain-like"/>
    <property type="match status" value="1"/>
</dbReference>
<feature type="domain" description="PurM-like C-terminal" evidence="1">
    <location>
        <begin position="84"/>
        <end position="224"/>
    </location>
</feature>
<dbReference type="GO" id="GO:0004642">
    <property type="term" value="F:phosphoribosylformylglycinamidine synthase activity"/>
    <property type="evidence" value="ECO:0007669"/>
    <property type="project" value="InterPro"/>
</dbReference>
<sequence>GGRRIALLDNFVWGSPEKVEQLGALVRACEACYKFAKVFGAPYISGKDSLYNESILGPVTPTLLITAVGIISDVGSAVSVDLKEPGDPIFIVGETYPELGGSEYYKLRGFVGKNVPKVRASRAKRIINSVVDAIDHGYVRACHDISEGGLAVAASEMALGSDYGVKLDLRKVPAKLKREDFVLFSESNSRFLVEVQSQHKRDFEKLMKGRVCSEIGSVKEDGYLSICGLKGKKIVNVDLVKLREAWKTGFEDI</sequence>
<proteinExistence type="predicted"/>
<dbReference type="InterPro" id="IPR036921">
    <property type="entry name" value="PurM-like_N_sf"/>
</dbReference>
<dbReference type="GO" id="GO:0006189">
    <property type="term" value="P:'de novo' IMP biosynthetic process"/>
    <property type="evidence" value="ECO:0007669"/>
    <property type="project" value="InterPro"/>
</dbReference>
<dbReference type="InterPro" id="IPR036676">
    <property type="entry name" value="PurM-like_C_sf"/>
</dbReference>
<dbReference type="AlphaFoldDB" id="X1NEF2"/>
<dbReference type="PANTHER" id="PTHR43555:SF1">
    <property type="entry name" value="PHOSPHORIBOSYLFORMYLGLYCINAMIDINE SYNTHASE SUBUNIT PURL"/>
    <property type="match status" value="1"/>
</dbReference>